<dbReference type="EMBL" id="JBCDNA010000001">
    <property type="protein sequence ID" value="MEL4455377.1"/>
    <property type="molecule type" value="Genomic_DNA"/>
</dbReference>
<gene>
    <name evidence="5" type="primary">pxpB</name>
    <name evidence="5" type="ORF">AABB81_05680</name>
</gene>
<name>A0ABU9KYV5_9FLAO</name>
<organism evidence="5 6">
    <name type="scientific">Lutimonas vermicola</name>
    <dbReference type="NCBI Taxonomy" id="414288"/>
    <lineage>
        <taxon>Bacteria</taxon>
        <taxon>Pseudomonadati</taxon>
        <taxon>Bacteroidota</taxon>
        <taxon>Flavobacteriia</taxon>
        <taxon>Flavobacteriales</taxon>
        <taxon>Flavobacteriaceae</taxon>
        <taxon>Lutimonas</taxon>
    </lineage>
</organism>
<evidence type="ECO:0000259" key="4">
    <source>
        <dbReference type="SMART" id="SM00796"/>
    </source>
</evidence>
<dbReference type="InterPro" id="IPR003833">
    <property type="entry name" value="CT_C_D"/>
</dbReference>
<reference evidence="5 6" key="1">
    <citation type="submission" date="2024-04" db="EMBL/GenBank/DDBJ databases">
        <title>whole genome sequencing of Lutimonas vermicola strain IMCC1616.</title>
        <authorList>
            <person name="Bae S.S."/>
        </authorList>
    </citation>
    <scope>NUCLEOTIDE SEQUENCE [LARGE SCALE GENOMIC DNA]</scope>
    <source>
        <strain evidence="5 6">IMCC1616</strain>
    </source>
</reference>
<keyword evidence="6" id="KW-1185">Reference proteome</keyword>
<dbReference type="Pfam" id="PF02682">
    <property type="entry name" value="CT_C_D"/>
    <property type="match status" value="1"/>
</dbReference>
<evidence type="ECO:0000256" key="1">
    <source>
        <dbReference type="ARBA" id="ARBA00022741"/>
    </source>
</evidence>
<dbReference type="RefSeq" id="WP_342159195.1">
    <property type="nucleotide sequence ID" value="NZ_JBCDNA010000001.1"/>
</dbReference>
<dbReference type="GO" id="GO:0017168">
    <property type="term" value="F:5-oxoprolinase (ATP-hydrolyzing) activity"/>
    <property type="evidence" value="ECO:0007669"/>
    <property type="project" value="UniProtKB-EC"/>
</dbReference>
<evidence type="ECO:0000256" key="3">
    <source>
        <dbReference type="ARBA" id="ARBA00022840"/>
    </source>
</evidence>
<evidence type="ECO:0000313" key="6">
    <source>
        <dbReference type="Proteomes" id="UP001474120"/>
    </source>
</evidence>
<dbReference type="Proteomes" id="UP001474120">
    <property type="component" value="Unassembled WGS sequence"/>
</dbReference>
<dbReference type="SUPFAM" id="SSF50891">
    <property type="entry name" value="Cyclophilin-like"/>
    <property type="match status" value="1"/>
</dbReference>
<dbReference type="PANTHER" id="PTHR34698">
    <property type="entry name" value="5-OXOPROLINASE SUBUNIT B"/>
    <property type="match status" value="1"/>
</dbReference>
<accession>A0ABU9KYV5</accession>
<sequence length="243" mass="27668">MNLYKLTYKPLGSIAVLVSWPKMIHTDILKNINLFRHKIRADMGEYILEMTPAYNSLAVFFDTTKIKYSSVVTDLKEIYTSKDQKLLTANKIWKIPVCYDDEYGIDLEKMAKSKKMTKKKIIELHSKPLYDVYFIGFLPGFLYLGGLVPELEYPRKANPRIKVNKGDVAVAGNQTGIYPRVSPGGWNVIGNSPLNFFNKDEFPPCFAVSGDKLKFIPIDTLTHAEIMKEVEAGSYEIESEMYG</sequence>
<dbReference type="InterPro" id="IPR029000">
    <property type="entry name" value="Cyclophilin-like_dom_sf"/>
</dbReference>
<dbReference type="SUPFAM" id="SSF160467">
    <property type="entry name" value="PH0987 N-terminal domain-like"/>
    <property type="match status" value="1"/>
</dbReference>
<dbReference type="PANTHER" id="PTHR34698:SF2">
    <property type="entry name" value="5-OXOPROLINASE SUBUNIT B"/>
    <property type="match status" value="1"/>
</dbReference>
<keyword evidence="2 5" id="KW-0378">Hydrolase</keyword>
<evidence type="ECO:0000256" key="2">
    <source>
        <dbReference type="ARBA" id="ARBA00022801"/>
    </source>
</evidence>
<dbReference type="SMART" id="SM00796">
    <property type="entry name" value="AHS1"/>
    <property type="match status" value="1"/>
</dbReference>
<keyword evidence="3" id="KW-0067">ATP-binding</keyword>
<proteinExistence type="predicted"/>
<dbReference type="Gene3D" id="2.40.100.10">
    <property type="entry name" value="Cyclophilin-like"/>
    <property type="match status" value="1"/>
</dbReference>
<dbReference type="InterPro" id="IPR010016">
    <property type="entry name" value="PxpB"/>
</dbReference>
<comment type="caution">
    <text evidence="5">The sequence shown here is derived from an EMBL/GenBank/DDBJ whole genome shotgun (WGS) entry which is preliminary data.</text>
</comment>
<evidence type="ECO:0000313" key="5">
    <source>
        <dbReference type="EMBL" id="MEL4455377.1"/>
    </source>
</evidence>
<protein>
    <submittedName>
        <fullName evidence="5">5-oxoprolinase subunit PxpB</fullName>
        <ecNumber evidence="5">3.5.2.9</ecNumber>
    </submittedName>
</protein>
<feature type="domain" description="Carboxyltransferase" evidence="4">
    <location>
        <begin position="6"/>
        <end position="207"/>
    </location>
</feature>
<dbReference type="Gene3D" id="3.30.1360.40">
    <property type="match status" value="1"/>
</dbReference>
<dbReference type="NCBIfam" id="TIGR00370">
    <property type="entry name" value="5-oxoprolinase subunit PxpB"/>
    <property type="match status" value="1"/>
</dbReference>
<keyword evidence="1" id="KW-0547">Nucleotide-binding</keyword>
<dbReference type="EC" id="3.5.2.9" evidence="5"/>